<dbReference type="Proteomes" id="UP000295707">
    <property type="component" value="Unassembled WGS sequence"/>
</dbReference>
<feature type="repeat" description="TPR" evidence="2">
    <location>
        <begin position="75"/>
        <end position="108"/>
    </location>
</feature>
<dbReference type="Pfam" id="PF13374">
    <property type="entry name" value="TPR_10"/>
    <property type="match status" value="1"/>
</dbReference>
<dbReference type="InterPro" id="IPR019734">
    <property type="entry name" value="TPR_rpt"/>
</dbReference>
<keyword evidence="4" id="KW-1185">Reference proteome</keyword>
<dbReference type="InterPro" id="IPR027417">
    <property type="entry name" value="P-loop_NTPase"/>
</dbReference>
<comment type="caution">
    <text evidence="3">The sequence shown here is derived from an EMBL/GenBank/DDBJ whole genome shotgun (WGS) entry which is preliminary data.</text>
</comment>
<dbReference type="SUPFAM" id="SSF52540">
    <property type="entry name" value="P-loop containing nucleoside triphosphate hydrolases"/>
    <property type="match status" value="1"/>
</dbReference>
<keyword evidence="1" id="KW-0808">Transferase</keyword>
<evidence type="ECO:0000256" key="1">
    <source>
        <dbReference type="ARBA" id="ARBA00022679"/>
    </source>
</evidence>
<organism evidence="3 4">
    <name type="scientific">Thiogranum longum</name>
    <dbReference type="NCBI Taxonomy" id="1537524"/>
    <lineage>
        <taxon>Bacteria</taxon>
        <taxon>Pseudomonadati</taxon>
        <taxon>Pseudomonadota</taxon>
        <taxon>Gammaproteobacteria</taxon>
        <taxon>Chromatiales</taxon>
        <taxon>Ectothiorhodospiraceae</taxon>
        <taxon>Thiogranum</taxon>
    </lineage>
</organism>
<dbReference type="OrthoDB" id="9815894at2"/>
<dbReference type="GO" id="GO:0008476">
    <property type="term" value="F:protein-tyrosine sulfotransferase activity"/>
    <property type="evidence" value="ECO:0007669"/>
    <property type="project" value="InterPro"/>
</dbReference>
<dbReference type="PROSITE" id="PS50005">
    <property type="entry name" value="TPR"/>
    <property type="match status" value="3"/>
</dbReference>
<protein>
    <submittedName>
        <fullName evidence="3">Tfp pilus assembly protein PilF</fullName>
    </submittedName>
</protein>
<dbReference type="Pfam" id="PF13181">
    <property type="entry name" value="TPR_8"/>
    <property type="match status" value="1"/>
</dbReference>
<dbReference type="AlphaFoldDB" id="A0A4R1HBN4"/>
<dbReference type="Pfam" id="PF13469">
    <property type="entry name" value="Sulfotransfer_3"/>
    <property type="match status" value="1"/>
</dbReference>
<keyword evidence="2" id="KW-0802">TPR repeat</keyword>
<gene>
    <name evidence="3" type="ORF">DFR30_2698</name>
</gene>
<dbReference type="InterPro" id="IPR011990">
    <property type="entry name" value="TPR-like_helical_dom_sf"/>
</dbReference>
<evidence type="ECO:0000313" key="3">
    <source>
        <dbReference type="EMBL" id="TCK19387.1"/>
    </source>
</evidence>
<dbReference type="SUPFAM" id="SSF48452">
    <property type="entry name" value="TPR-like"/>
    <property type="match status" value="1"/>
</dbReference>
<evidence type="ECO:0000256" key="2">
    <source>
        <dbReference type="PROSITE-ProRule" id="PRU00339"/>
    </source>
</evidence>
<reference evidence="3 4" key="1">
    <citation type="submission" date="2019-03" db="EMBL/GenBank/DDBJ databases">
        <title>Genomic Encyclopedia of Type Strains, Phase IV (KMG-IV): sequencing the most valuable type-strain genomes for metagenomic binning, comparative biology and taxonomic classification.</title>
        <authorList>
            <person name="Goeker M."/>
        </authorList>
    </citation>
    <scope>NUCLEOTIDE SEQUENCE [LARGE SCALE GENOMIC DNA]</scope>
    <source>
        <strain evidence="3 4">DSM 19610</strain>
    </source>
</reference>
<accession>A0A4R1HBN4</accession>
<dbReference type="SMART" id="SM00028">
    <property type="entry name" value="TPR"/>
    <property type="match status" value="6"/>
</dbReference>
<dbReference type="EMBL" id="SMFX01000001">
    <property type="protein sequence ID" value="TCK19387.1"/>
    <property type="molecule type" value="Genomic_DNA"/>
</dbReference>
<dbReference type="PANTHER" id="PTHR12788:SF10">
    <property type="entry name" value="PROTEIN-TYROSINE SULFOTRANSFERASE"/>
    <property type="match status" value="1"/>
</dbReference>
<dbReference type="RefSeq" id="WP_132974014.1">
    <property type="nucleotide sequence ID" value="NZ_SMFX01000001.1"/>
</dbReference>
<dbReference type="Gene3D" id="3.40.50.300">
    <property type="entry name" value="P-loop containing nucleotide triphosphate hydrolases"/>
    <property type="match status" value="1"/>
</dbReference>
<evidence type="ECO:0000313" key="4">
    <source>
        <dbReference type="Proteomes" id="UP000295707"/>
    </source>
</evidence>
<dbReference type="PANTHER" id="PTHR12788">
    <property type="entry name" value="PROTEIN-TYROSINE SULFOTRANSFERASE 2"/>
    <property type="match status" value="1"/>
</dbReference>
<name>A0A4R1HBN4_9GAMM</name>
<dbReference type="InterPro" id="IPR026634">
    <property type="entry name" value="TPST-like"/>
</dbReference>
<proteinExistence type="predicted"/>
<dbReference type="Pfam" id="PF13432">
    <property type="entry name" value="TPR_16"/>
    <property type="match status" value="2"/>
</dbReference>
<feature type="repeat" description="TPR" evidence="2">
    <location>
        <begin position="143"/>
        <end position="176"/>
    </location>
</feature>
<feature type="repeat" description="TPR" evidence="2">
    <location>
        <begin position="109"/>
        <end position="142"/>
    </location>
</feature>
<sequence length="575" mass="64532">MQKNSSLQQIKQSIKDCIHRKELGKARQLLEQACKSDTRDIELWVLAANVHTALRDFDAAIVDYNQALEIGVLNADSCNNLGYLLQARGRYPEAIIALNKALDREKNHLGALYNLALAYATVGDFSNAEHYYKAALKQRPDLTEAHINLGNALRKLKRPEEAMSSYQAAIASDPKSFLANLNLASLLEKMHDLDQAATHAELSLSLHPESYAATLLLSRINRRVGKLHEARALATRSIELAARPVDKAQAYNELGRVLEGLEIYSDAFDAFSRANQVWTDVISSTQLSADAFKDRVSSYSGLLTHIGEQERSQPQLEACDRAPVFLVGFPRSGTTLTEQILAAHPNVISSDEAPFLQQLIDKIPEIMQSDTSYPESVPGLTPENIEVLVEEYWQLVESHVGAKIGDRCFVDKLPLNIVDLGLIYRLFPTASIVVLIRDPRDVCLSCFTQSFVPNQAMAHFLDIKNTALLYADVMSLWMKYRETLPVKWMELRYEDLVAEMPAVVSRVLDFLGEEWDESVLDYFQNSGQRYISTPSYEGVAEPVYTHAIGKYRNYSDEIQAVLPILDPFIKQFGYA</sequence>
<dbReference type="Gene3D" id="1.25.40.10">
    <property type="entry name" value="Tetratricopeptide repeat domain"/>
    <property type="match status" value="1"/>
</dbReference>